<proteinExistence type="predicted"/>
<evidence type="ECO:0000313" key="2">
    <source>
        <dbReference type="Proteomes" id="UP000821853"/>
    </source>
</evidence>
<name>A0A9J6GU52_HAELO</name>
<organism evidence="1 2">
    <name type="scientific">Haemaphysalis longicornis</name>
    <name type="common">Bush tick</name>
    <dbReference type="NCBI Taxonomy" id="44386"/>
    <lineage>
        <taxon>Eukaryota</taxon>
        <taxon>Metazoa</taxon>
        <taxon>Ecdysozoa</taxon>
        <taxon>Arthropoda</taxon>
        <taxon>Chelicerata</taxon>
        <taxon>Arachnida</taxon>
        <taxon>Acari</taxon>
        <taxon>Parasitiformes</taxon>
        <taxon>Ixodida</taxon>
        <taxon>Ixodoidea</taxon>
        <taxon>Ixodidae</taxon>
        <taxon>Haemaphysalinae</taxon>
        <taxon>Haemaphysalis</taxon>
    </lineage>
</organism>
<protein>
    <submittedName>
        <fullName evidence="1">Uncharacterized protein</fullName>
    </submittedName>
</protein>
<evidence type="ECO:0000313" key="1">
    <source>
        <dbReference type="EMBL" id="KAH9377863.1"/>
    </source>
</evidence>
<dbReference type="Proteomes" id="UP000821853">
    <property type="component" value="Unassembled WGS sequence"/>
</dbReference>
<accession>A0A9J6GU52</accession>
<sequence length="90" mass="10472">MLALNTVAHSYVVAEQLAMHTELLGMPEQRQVIMMLTLQLLANEEQSDFDTFENGHTSEAVLKHSVQCSTNFLLENFRWKTERETCRRCR</sequence>
<dbReference type="OrthoDB" id="10535613at2759"/>
<dbReference type="EMBL" id="JABSTR010000008">
    <property type="protein sequence ID" value="KAH9377863.1"/>
    <property type="molecule type" value="Genomic_DNA"/>
</dbReference>
<dbReference type="VEuPathDB" id="VectorBase:HLOH_042877"/>
<keyword evidence="2" id="KW-1185">Reference proteome</keyword>
<comment type="caution">
    <text evidence="1">The sequence shown here is derived from an EMBL/GenBank/DDBJ whole genome shotgun (WGS) entry which is preliminary data.</text>
</comment>
<gene>
    <name evidence="1" type="ORF">HPB48_022111</name>
</gene>
<reference evidence="1 2" key="1">
    <citation type="journal article" date="2020" name="Cell">
        <title>Large-Scale Comparative Analyses of Tick Genomes Elucidate Their Genetic Diversity and Vector Capacities.</title>
        <authorList>
            <consortium name="Tick Genome and Microbiome Consortium (TIGMIC)"/>
            <person name="Jia N."/>
            <person name="Wang J."/>
            <person name="Shi W."/>
            <person name="Du L."/>
            <person name="Sun Y."/>
            <person name="Zhan W."/>
            <person name="Jiang J.F."/>
            <person name="Wang Q."/>
            <person name="Zhang B."/>
            <person name="Ji P."/>
            <person name="Bell-Sakyi L."/>
            <person name="Cui X.M."/>
            <person name="Yuan T.T."/>
            <person name="Jiang B.G."/>
            <person name="Yang W.F."/>
            <person name="Lam T.T."/>
            <person name="Chang Q.C."/>
            <person name="Ding S.J."/>
            <person name="Wang X.J."/>
            <person name="Zhu J.G."/>
            <person name="Ruan X.D."/>
            <person name="Zhao L."/>
            <person name="Wei J.T."/>
            <person name="Ye R.Z."/>
            <person name="Que T.C."/>
            <person name="Du C.H."/>
            <person name="Zhou Y.H."/>
            <person name="Cheng J.X."/>
            <person name="Dai P.F."/>
            <person name="Guo W.B."/>
            <person name="Han X.H."/>
            <person name="Huang E.J."/>
            <person name="Li L.F."/>
            <person name="Wei W."/>
            <person name="Gao Y.C."/>
            <person name="Liu J.Z."/>
            <person name="Shao H.Z."/>
            <person name="Wang X."/>
            <person name="Wang C.C."/>
            <person name="Yang T.C."/>
            <person name="Huo Q.B."/>
            <person name="Li W."/>
            <person name="Chen H.Y."/>
            <person name="Chen S.E."/>
            <person name="Zhou L.G."/>
            <person name="Ni X.B."/>
            <person name="Tian J.H."/>
            <person name="Sheng Y."/>
            <person name="Liu T."/>
            <person name="Pan Y.S."/>
            <person name="Xia L.Y."/>
            <person name="Li J."/>
            <person name="Zhao F."/>
            <person name="Cao W.C."/>
        </authorList>
    </citation>
    <scope>NUCLEOTIDE SEQUENCE [LARGE SCALE GENOMIC DNA]</scope>
    <source>
        <strain evidence="1">HaeL-2018</strain>
    </source>
</reference>
<dbReference type="AlphaFoldDB" id="A0A9J6GU52"/>